<dbReference type="Gene3D" id="1.10.10.10">
    <property type="entry name" value="Winged helix-like DNA-binding domain superfamily/Winged helix DNA-binding domain"/>
    <property type="match status" value="1"/>
</dbReference>
<dbReference type="InterPro" id="IPR001867">
    <property type="entry name" value="OmpR/PhoB-type_DNA-bd"/>
</dbReference>
<dbReference type="eggNOG" id="COG0745">
    <property type="taxonomic scope" value="Bacteria"/>
</dbReference>
<dbReference type="InterPro" id="IPR011006">
    <property type="entry name" value="CheY-like_superfamily"/>
</dbReference>
<evidence type="ECO:0000256" key="2">
    <source>
        <dbReference type="ARBA" id="ARBA00023012"/>
    </source>
</evidence>
<comment type="caution">
    <text evidence="10">The sequence shown here is derived from an EMBL/GenBank/DDBJ whole genome shotgun (WGS) entry which is preliminary data.</text>
</comment>
<keyword evidence="3" id="KW-0805">Transcription regulation</keyword>
<dbReference type="SMART" id="SM00862">
    <property type="entry name" value="Trans_reg_C"/>
    <property type="match status" value="1"/>
</dbReference>
<dbReference type="GO" id="GO:0005829">
    <property type="term" value="C:cytosol"/>
    <property type="evidence" value="ECO:0007669"/>
    <property type="project" value="TreeGrafter"/>
</dbReference>
<dbReference type="GO" id="GO:0000156">
    <property type="term" value="F:phosphorelay response regulator activity"/>
    <property type="evidence" value="ECO:0007669"/>
    <property type="project" value="TreeGrafter"/>
</dbReference>
<evidence type="ECO:0000256" key="4">
    <source>
        <dbReference type="ARBA" id="ARBA00023125"/>
    </source>
</evidence>
<keyword evidence="5" id="KW-0804">Transcription</keyword>
<dbReference type="PROSITE" id="PS51755">
    <property type="entry name" value="OMPR_PHOB"/>
    <property type="match status" value="1"/>
</dbReference>
<evidence type="ECO:0000256" key="1">
    <source>
        <dbReference type="ARBA" id="ARBA00022553"/>
    </source>
</evidence>
<dbReference type="RefSeq" id="WP_052020636.1">
    <property type="nucleotide sequence ID" value="NZ_AYXG01000028.1"/>
</dbReference>
<comment type="caution">
    <text evidence="6">Lacks conserved residue(s) required for the propagation of feature annotation.</text>
</comment>
<keyword evidence="11" id="KW-1185">Reference proteome</keyword>
<gene>
    <name evidence="10" type="ORF">UO65_0771</name>
</gene>
<evidence type="ECO:0000256" key="3">
    <source>
        <dbReference type="ARBA" id="ARBA00023015"/>
    </source>
</evidence>
<dbReference type="InterPro" id="IPR001789">
    <property type="entry name" value="Sig_transdc_resp-reg_receiver"/>
</dbReference>
<dbReference type="AlphaFoldDB" id="W7J4N4"/>
<evidence type="ECO:0000313" key="10">
    <source>
        <dbReference type="EMBL" id="EWC63941.1"/>
    </source>
</evidence>
<dbReference type="GO" id="GO:0032993">
    <property type="term" value="C:protein-DNA complex"/>
    <property type="evidence" value="ECO:0007669"/>
    <property type="project" value="TreeGrafter"/>
</dbReference>
<dbReference type="PROSITE" id="PS50110">
    <property type="entry name" value="RESPONSE_REGULATORY"/>
    <property type="match status" value="1"/>
</dbReference>
<dbReference type="SUPFAM" id="SSF52172">
    <property type="entry name" value="CheY-like"/>
    <property type="match status" value="1"/>
</dbReference>
<dbReference type="Pfam" id="PF00072">
    <property type="entry name" value="Response_reg"/>
    <property type="match status" value="1"/>
</dbReference>
<reference evidence="10 11" key="1">
    <citation type="journal article" date="2014" name="Genome Announc.">
        <title>Draft Genome Sequence of the Antitrypanosomally Active Sponge-Associated Bacterium Actinokineospora sp. Strain EG49.</title>
        <authorList>
            <person name="Harjes J."/>
            <person name="Ryu T."/>
            <person name="Abdelmohsen U.R."/>
            <person name="Moitinho-Silva L."/>
            <person name="Horn H."/>
            <person name="Ravasi T."/>
            <person name="Hentschel U."/>
        </authorList>
    </citation>
    <scope>NUCLEOTIDE SEQUENCE [LARGE SCALE GENOMIC DNA]</scope>
    <source>
        <strain evidence="10 11">EG49</strain>
    </source>
</reference>
<dbReference type="PANTHER" id="PTHR48111">
    <property type="entry name" value="REGULATOR OF RPOS"/>
    <property type="match status" value="1"/>
</dbReference>
<dbReference type="InterPro" id="IPR016032">
    <property type="entry name" value="Sig_transdc_resp-reg_C-effctor"/>
</dbReference>
<dbReference type="InterPro" id="IPR039420">
    <property type="entry name" value="WalR-like"/>
</dbReference>
<dbReference type="Proteomes" id="UP000019277">
    <property type="component" value="Unassembled WGS sequence"/>
</dbReference>
<dbReference type="SUPFAM" id="SSF46894">
    <property type="entry name" value="C-terminal effector domain of the bipartite response regulators"/>
    <property type="match status" value="1"/>
</dbReference>
<keyword evidence="2" id="KW-0902">Two-component regulatory system</keyword>
<feature type="domain" description="OmpR/PhoB-type" evidence="9">
    <location>
        <begin position="128"/>
        <end position="226"/>
    </location>
</feature>
<dbReference type="SMART" id="SM00448">
    <property type="entry name" value="REC"/>
    <property type="match status" value="1"/>
</dbReference>
<dbReference type="Gene3D" id="3.40.50.2300">
    <property type="match status" value="1"/>
</dbReference>
<dbReference type="CDD" id="cd00383">
    <property type="entry name" value="trans_reg_C"/>
    <property type="match status" value="1"/>
</dbReference>
<dbReference type="GO" id="GO:0000976">
    <property type="term" value="F:transcription cis-regulatory region binding"/>
    <property type="evidence" value="ECO:0007669"/>
    <property type="project" value="TreeGrafter"/>
</dbReference>
<feature type="DNA-binding region" description="OmpR/PhoB-type" evidence="7">
    <location>
        <begin position="128"/>
        <end position="226"/>
    </location>
</feature>
<evidence type="ECO:0000256" key="7">
    <source>
        <dbReference type="PROSITE-ProRule" id="PRU01091"/>
    </source>
</evidence>
<keyword evidence="1" id="KW-0597">Phosphoprotein</keyword>
<dbReference type="PATRIC" id="fig|909613.9.peg.789"/>
<dbReference type="Gene3D" id="6.10.250.690">
    <property type="match status" value="1"/>
</dbReference>
<evidence type="ECO:0000313" key="11">
    <source>
        <dbReference type="Proteomes" id="UP000019277"/>
    </source>
</evidence>
<evidence type="ECO:0000259" key="9">
    <source>
        <dbReference type="PROSITE" id="PS51755"/>
    </source>
</evidence>
<keyword evidence="4 7" id="KW-0238">DNA-binding</keyword>
<dbReference type="Pfam" id="PF00486">
    <property type="entry name" value="Trans_reg_C"/>
    <property type="match status" value="1"/>
</dbReference>
<dbReference type="EMBL" id="AYXG01000028">
    <property type="protein sequence ID" value="EWC63941.1"/>
    <property type="molecule type" value="Genomic_DNA"/>
</dbReference>
<evidence type="ECO:0000256" key="6">
    <source>
        <dbReference type="PROSITE-ProRule" id="PRU00169"/>
    </source>
</evidence>
<name>W7J4N4_9PSEU</name>
<evidence type="ECO:0000259" key="8">
    <source>
        <dbReference type="PROSITE" id="PS50110"/>
    </source>
</evidence>
<proteinExistence type="predicted"/>
<dbReference type="STRING" id="909613.UO65_0771"/>
<protein>
    <submittedName>
        <fullName evidence="10">Two component transcriptional regulator, winged helix family</fullName>
    </submittedName>
</protein>
<feature type="domain" description="Response regulatory" evidence="8">
    <location>
        <begin position="3"/>
        <end position="116"/>
    </location>
</feature>
<accession>W7J4N4</accession>
<sequence>MARILAVDGEPGVERVLRGLFGGSGHEFVSTSDGRSALRLLYRVRPDLVLLGVELPGVDGWSVLERVRDLADLPVLLLGAHDTVSAKVRGLRAGADDYLAKPFSCSELLARVEALLRRCAGAGAGGAAGVFDDGLVRVDHRTRVVTAAGREVELTAIEFRLLTTLVRHAGAVLSLGQLLAAVWDDPAGVGPDRVKFAVLRLRRKLGWGGRDSPILAVRGVGYRYRAAPGRVRAHGVSGVVPEMS</sequence>
<evidence type="ECO:0000256" key="5">
    <source>
        <dbReference type="ARBA" id="ARBA00023163"/>
    </source>
</evidence>
<dbReference type="GO" id="GO:0006355">
    <property type="term" value="P:regulation of DNA-templated transcription"/>
    <property type="evidence" value="ECO:0007669"/>
    <property type="project" value="InterPro"/>
</dbReference>
<dbReference type="OrthoDB" id="4127044at2"/>
<dbReference type="PANTHER" id="PTHR48111:SF1">
    <property type="entry name" value="TWO-COMPONENT RESPONSE REGULATOR ORR33"/>
    <property type="match status" value="1"/>
</dbReference>
<organism evidence="10 11">
    <name type="scientific">Actinokineospora spheciospongiae</name>
    <dbReference type="NCBI Taxonomy" id="909613"/>
    <lineage>
        <taxon>Bacteria</taxon>
        <taxon>Bacillati</taxon>
        <taxon>Actinomycetota</taxon>
        <taxon>Actinomycetes</taxon>
        <taxon>Pseudonocardiales</taxon>
        <taxon>Pseudonocardiaceae</taxon>
        <taxon>Actinokineospora</taxon>
    </lineage>
</organism>
<dbReference type="InterPro" id="IPR036388">
    <property type="entry name" value="WH-like_DNA-bd_sf"/>
</dbReference>